<keyword evidence="3" id="KW-1185">Reference proteome</keyword>
<evidence type="ECO:0000313" key="2">
    <source>
        <dbReference type="EMBL" id="URN17555.1"/>
    </source>
</evidence>
<evidence type="ECO:0000256" key="1">
    <source>
        <dbReference type="SAM" id="SignalP"/>
    </source>
</evidence>
<organism evidence="2 3">
    <name type="scientific">Streptomyces sudanensis</name>
    <dbReference type="NCBI Taxonomy" id="436397"/>
    <lineage>
        <taxon>Bacteria</taxon>
        <taxon>Bacillati</taxon>
        <taxon>Actinomycetota</taxon>
        <taxon>Actinomycetes</taxon>
        <taxon>Kitasatosporales</taxon>
        <taxon>Streptomycetaceae</taxon>
        <taxon>Streptomyces</taxon>
    </lineage>
</organism>
<dbReference type="Proteomes" id="UP001056383">
    <property type="component" value="Chromosome"/>
</dbReference>
<dbReference type="RefSeq" id="WP_010473665.1">
    <property type="nucleotide sequence ID" value="NZ_CP095474.1"/>
</dbReference>
<feature type="signal peptide" evidence="1">
    <location>
        <begin position="1"/>
        <end position="28"/>
    </location>
</feature>
<gene>
    <name evidence="2" type="ORF">MW084_18255</name>
</gene>
<accession>A0ABY4TH64</accession>
<reference evidence="2" key="1">
    <citation type="submission" date="2022-04" db="EMBL/GenBank/DDBJ databases">
        <title>Systematic whole-genome sequencing reveals an unexpected diversity among actinomycetoma pathogens and provides insights into their antibacterial susceptibilities.</title>
        <authorList>
            <person name="Watson A.K."/>
            <person name="Kepplinger B."/>
            <person name="Bakhiet S.M."/>
            <person name="Mhmoud N.A."/>
            <person name="Chapman J."/>
            <person name="Allenby N."/>
            <person name="Mickiewicz K."/>
            <person name="Goodfellow M."/>
            <person name="Fahal A.H."/>
            <person name="Errington J."/>
        </authorList>
    </citation>
    <scope>NUCLEOTIDE SEQUENCE</scope>
    <source>
        <strain evidence="2">SD 504</strain>
    </source>
</reference>
<dbReference type="EMBL" id="CP095474">
    <property type="protein sequence ID" value="URN17555.1"/>
    <property type="molecule type" value="Genomic_DNA"/>
</dbReference>
<sequence length="97" mass="10206">MLRRIRTASLCAALAAAVLAGGAAQAHAAPAQAPASAVSAVQKDASAAQIWQWAGRYESFVAAEAAYYVLYGIGAAVAHRIEEIYVNGVKVWELYIQ</sequence>
<evidence type="ECO:0000313" key="3">
    <source>
        <dbReference type="Proteomes" id="UP001056383"/>
    </source>
</evidence>
<keyword evidence="1" id="KW-0732">Signal</keyword>
<protein>
    <submittedName>
        <fullName evidence="2">Uncharacterized protein</fullName>
    </submittedName>
</protein>
<feature type="chain" id="PRO_5045700401" evidence="1">
    <location>
        <begin position="29"/>
        <end position="97"/>
    </location>
</feature>
<proteinExistence type="predicted"/>
<name>A0ABY4TH64_9ACTN</name>